<evidence type="ECO:0000313" key="3">
    <source>
        <dbReference type="Proteomes" id="UP000712281"/>
    </source>
</evidence>
<feature type="region of interest" description="Disordered" evidence="1">
    <location>
        <begin position="48"/>
        <end position="74"/>
    </location>
</feature>
<organism evidence="2 3">
    <name type="scientific">Brassica cretica</name>
    <name type="common">Mustard</name>
    <dbReference type="NCBI Taxonomy" id="69181"/>
    <lineage>
        <taxon>Eukaryota</taxon>
        <taxon>Viridiplantae</taxon>
        <taxon>Streptophyta</taxon>
        <taxon>Embryophyta</taxon>
        <taxon>Tracheophyta</taxon>
        <taxon>Spermatophyta</taxon>
        <taxon>Magnoliopsida</taxon>
        <taxon>eudicotyledons</taxon>
        <taxon>Gunneridae</taxon>
        <taxon>Pentapetalae</taxon>
        <taxon>rosids</taxon>
        <taxon>malvids</taxon>
        <taxon>Brassicales</taxon>
        <taxon>Brassicaceae</taxon>
        <taxon>Brassiceae</taxon>
        <taxon>Brassica</taxon>
    </lineage>
</organism>
<protein>
    <submittedName>
        <fullName evidence="2">Uncharacterized protein</fullName>
    </submittedName>
</protein>
<dbReference type="EMBL" id="QGKW02000717">
    <property type="protein sequence ID" value="KAF2600265.1"/>
    <property type="molecule type" value="Genomic_DNA"/>
</dbReference>
<accession>A0A8S9L0Q2</accession>
<reference evidence="2" key="1">
    <citation type="submission" date="2019-12" db="EMBL/GenBank/DDBJ databases">
        <title>Genome sequencing and annotation of Brassica cretica.</title>
        <authorList>
            <person name="Studholme D.J."/>
            <person name="Sarris P.F."/>
        </authorList>
    </citation>
    <scope>NUCLEOTIDE SEQUENCE</scope>
    <source>
        <strain evidence="2">PFS-001/15</strain>
        <tissue evidence="2">Leaf</tissue>
    </source>
</reference>
<sequence length="74" mass="8085">MDRFYWQFGKNLANCFFDDTAKSWSIKTHVLLSAISKKSVRSGLVDCGGGRSRPPLSPPNHLGLFQEDPGGAAC</sequence>
<comment type="caution">
    <text evidence="2">The sequence shown here is derived from an EMBL/GenBank/DDBJ whole genome shotgun (WGS) entry which is preliminary data.</text>
</comment>
<gene>
    <name evidence="2" type="ORF">F2Q68_00011954</name>
</gene>
<name>A0A8S9L0Q2_BRACR</name>
<evidence type="ECO:0000313" key="2">
    <source>
        <dbReference type="EMBL" id="KAF2600265.1"/>
    </source>
</evidence>
<proteinExistence type="predicted"/>
<evidence type="ECO:0000256" key="1">
    <source>
        <dbReference type="SAM" id="MobiDB-lite"/>
    </source>
</evidence>
<dbReference type="Proteomes" id="UP000712281">
    <property type="component" value="Unassembled WGS sequence"/>
</dbReference>
<dbReference type="AlphaFoldDB" id="A0A8S9L0Q2"/>